<evidence type="ECO:0008006" key="3">
    <source>
        <dbReference type="Google" id="ProtNLM"/>
    </source>
</evidence>
<accession>A0A1M5V5A5</accession>
<dbReference type="AlphaFoldDB" id="A0A1M5V5A5"/>
<organism evidence="1 2">
    <name type="scientific">Desulfofustis glycolicus DSM 9705</name>
    <dbReference type="NCBI Taxonomy" id="1121409"/>
    <lineage>
        <taxon>Bacteria</taxon>
        <taxon>Pseudomonadati</taxon>
        <taxon>Thermodesulfobacteriota</taxon>
        <taxon>Desulfobulbia</taxon>
        <taxon>Desulfobulbales</taxon>
        <taxon>Desulfocapsaceae</taxon>
        <taxon>Desulfofustis</taxon>
    </lineage>
</organism>
<name>A0A1M5V5A5_9BACT</name>
<dbReference type="STRING" id="1121409.SAMN02745124_01489"/>
<evidence type="ECO:0000313" key="1">
    <source>
        <dbReference type="EMBL" id="SHH70284.1"/>
    </source>
</evidence>
<sequence>MGLIQRAVEEAGIPTISMGNAIDRMSLIKPPRALLVKFARGCMFGEPGNKERQRRIVMDGLEALQTMTEPGTIKELPYKWKRPDPS</sequence>
<reference evidence="1 2" key="1">
    <citation type="submission" date="2016-11" db="EMBL/GenBank/DDBJ databases">
        <authorList>
            <person name="Jaros S."/>
            <person name="Januszkiewicz K."/>
            <person name="Wedrychowicz H."/>
        </authorList>
    </citation>
    <scope>NUCLEOTIDE SEQUENCE [LARGE SCALE GENOMIC DNA]</scope>
    <source>
        <strain evidence="1 2">DSM 9705</strain>
    </source>
</reference>
<evidence type="ECO:0000313" key="2">
    <source>
        <dbReference type="Proteomes" id="UP000184139"/>
    </source>
</evidence>
<dbReference type="OrthoDB" id="7357784at2"/>
<dbReference type="Proteomes" id="UP000184139">
    <property type="component" value="Unassembled WGS sequence"/>
</dbReference>
<keyword evidence="2" id="KW-1185">Reference proteome</keyword>
<dbReference type="RefSeq" id="WP_084540520.1">
    <property type="nucleotide sequence ID" value="NZ_FQXS01000007.1"/>
</dbReference>
<dbReference type="EMBL" id="FQXS01000007">
    <property type="protein sequence ID" value="SHH70284.1"/>
    <property type="molecule type" value="Genomic_DNA"/>
</dbReference>
<gene>
    <name evidence="1" type="ORF">SAMN02745124_01489</name>
</gene>
<proteinExistence type="predicted"/>
<protein>
    <recommendedName>
        <fullName evidence="3">Selenoprotein B, glycine/betaine/sarcosine/D-proline reductase family</fullName>
    </recommendedName>
</protein>